<sequence>MGIVKKFLNLHILKHISTELHKQIQAGNKYKISKKAFTKLLIACQRHIQFLSKARKVATHLTDRDFIHLKNNITTGVGSSHHL</sequence>
<keyword evidence="2" id="KW-1185">Reference proteome</keyword>
<name>L8GWR4_ACACF</name>
<dbReference type="RefSeq" id="XP_004338549.1">
    <property type="nucleotide sequence ID" value="XM_004338501.1"/>
</dbReference>
<proteinExistence type="predicted"/>
<reference evidence="1 2" key="1">
    <citation type="journal article" date="2013" name="Genome Biol.">
        <title>Genome of Acanthamoeba castellanii highlights extensive lateral gene transfer and early evolution of tyrosine kinase signaling.</title>
        <authorList>
            <person name="Clarke M."/>
            <person name="Lohan A.J."/>
            <person name="Liu B."/>
            <person name="Lagkouvardos I."/>
            <person name="Roy S."/>
            <person name="Zafar N."/>
            <person name="Bertelli C."/>
            <person name="Schilde C."/>
            <person name="Kianianmomeni A."/>
            <person name="Burglin T.R."/>
            <person name="Frech C."/>
            <person name="Turcotte B."/>
            <person name="Kopec K.O."/>
            <person name="Synnott J.M."/>
            <person name="Choo C."/>
            <person name="Paponov I."/>
            <person name="Finkler A."/>
            <person name="Soon Heng Tan C."/>
            <person name="Hutchins A.P."/>
            <person name="Weinmeier T."/>
            <person name="Rattei T."/>
            <person name="Chu J.S."/>
            <person name="Gimenez G."/>
            <person name="Irimia M."/>
            <person name="Rigden D.J."/>
            <person name="Fitzpatrick D.A."/>
            <person name="Lorenzo-Morales J."/>
            <person name="Bateman A."/>
            <person name="Chiu C.H."/>
            <person name="Tang P."/>
            <person name="Hegemann P."/>
            <person name="Fromm H."/>
            <person name="Raoult D."/>
            <person name="Greub G."/>
            <person name="Miranda-Saavedra D."/>
            <person name="Chen N."/>
            <person name="Nash P."/>
            <person name="Ginger M.L."/>
            <person name="Horn M."/>
            <person name="Schaap P."/>
            <person name="Caler L."/>
            <person name="Loftus B."/>
        </authorList>
    </citation>
    <scope>NUCLEOTIDE SEQUENCE [LARGE SCALE GENOMIC DNA]</scope>
    <source>
        <strain evidence="1 2">Neff</strain>
    </source>
</reference>
<dbReference type="Proteomes" id="UP000011083">
    <property type="component" value="Unassembled WGS sequence"/>
</dbReference>
<accession>L8GWR4</accession>
<organism evidence="1 2">
    <name type="scientific">Acanthamoeba castellanii (strain ATCC 30010 / Neff)</name>
    <dbReference type="NCBI Taxonomy" id="1257118"/>
    <lineage>
        <taxon>Eukaryota</taxon>
        <taxon>Amoebozoa</taxon>
        <taxon>Discosea</taxon>
        <taxon>Longamoebia</taxon>
        <taxon>Centramoebida</taxon>
        <taxon>Acanthamoebidae</taxon>
        <taxon>Acanthamoeba</taxon>
    </lineage>
</organism>
<dbReference type="GeneID" id="14917241"/>
<evidence type="ECO:0000313" key="1">
    <source>
        <dbReference type="EMBL" id="ELR16536.1"/>
    </source>
</evidence>
<dbReference type="KEGG" id="acan:ACA1_167460"/>
<protein>
    <submittedName>
        <fullName evidence="1">Uncharacterized protein</fullName>
    </submittedName>
</protein>
<dbReference type="VEuPathDB" id="AmoebaDB:ACA1_167460"/>
<dbReference type="AlphaFoldDB" id="L8GWR4"/>
<evidence type="ECO:0000313" key="2">
    <source>
        <dbReference type="Proteomes" id="UP000011083"/>
    </source>
</evidence>
<dbReference type="EMBL" id="KB007986">
    <property type="protein sequence ID" value="ELR16536.1"/>
    <property type="molecule type" value="Genomic_DNA"/>
</dbReference>
<gene>
    <name evidence="1" type="ORF">ACA1_167460</name>
</gene>